<evidence type="ECO:0000313" key="1">
    <source>
        <dbReference type="EMBL" id="RAH51218.1"/>
    </source>
</evidence>
<dbReference type="EMBL" id="KZ825311">
    <property type="protein sequence ID" value="RAH51218.1"/>
    <property type="molecule type" value="Genomic_DNA"/>
</dbReference>
<evidence type="ECO:0000313" key="2">
    <source>
        <dbReference type="Proteomes" id="UP000249057"/>
    </source>
</evidence>
<protein>
    <submittedName>
        <fullName evidence="1">Uncharacterized protein</fullName>
    </submittedName>
</protein>
<gene>
    <name evidence="1" type="ORF">BO95DRAFT_458571</name>
</gene>
<dbReference type="Proteomes" id="UP000249057">
    <property type="component" value="Unassembled WGS sequence"/>
</dbReference>
<name>A0ACD1GPP5_9EURO</name>
<sequence>MPFFSHKVMLAHPSRGLFKKEKPSDSHQTVSASKPKHPRQGEPATSPPVPDARGEDIIRSSPATGADTETEDSHGSFQKQSSKMSSKDERDATPANKSEDAPGDDAQGKPNDDAQYKRTALWSAAYEKLGSEERDLLKR</sequence>
<organism evidence="1 2">
    <name type="scientific">Aspergillus brunneoviolaceus CBS 621.78</name>
    <dbReference type="NCBI Taxonomy" id="1450534"/>
    <lineage>
        <taxon>Eukaryota</taxon>
        <taxon>Fungi</taxon>
        <taxon>Dikarya</taxon>
        <taxon>Ascomycota</taxon>
        <taxon>Pezizomycotina</taxon>
        <taxon>Eurotiomycetes</taxon>
        <taxon>Eurotiomycetidae</taxon>
        <taxon>Eurotiales</taxon>
        <taxon>Aspergillaceae</taxon>
        <taxon>Aspergillus</taxon>
        <taxon>Aspergillus subgen. Circumdati</taxon>
    </lineage>
</organism>
<reference evidence="1" key="1">
    <citation type="submission" date="2018-02" db="EMBL/GenBank/DDBJ databases">
        <title>The genomes of Aspergillus section Nigri reveals drivers in fungal speciation.</title>
        <authorList>
            <consortium name="DOE Joint Genome Institute"/>
            <person name="Vesth T.C."/>
            <person name="Nybo J."/>
            <person name="Theobald S."/>
            <person name="Brandl J."/>
            <person name="Frisvad J.C."/>
            <person name="Nielsen K.F."/>
            <person name="Lyhne E.K."/>
            <person name="Kogle M.E."/>
            <person name="Kuo A."/>
            <person name="Riley R."/>
            <person name="Clum A."/>
            <person name="Nolan M."/>
            <person name="Lipzen A."/>
            <person name="Salamov A."/>
            <person name="Henrissat B."/>
            <person name="Wiebenga A."/>
            <person name="De vries R.P."/>
            <person name="Grigoriev I.V."/>
            <person name="Mortensen U.H."/>
            <person name="Andersen M.R."/>
            <person name="Baker S.E."/>
        </authorList>
    </citation>
    <scope>NUCLEOTIDE SEQUENCE</scope>
    <source>
        <strain evidence="1">CBS 621.78</strain>
    </source>
</reference>
<keyword evidence="2" id="KW-1185">Reference proteome</keyword>
<accession>A0ACD1GPP5</accession>
<proteinExistence type="predicted"/>